<comment type="caution">
    <text evidence="2">The sequence shown here is derived from an EMBL/GenBank/DDBJ whole genome shotgun (WGS) entry which is preliminary data.</text>
</comment>
<evidence type="ECO:0000313" key="3">
    <source>
        <dbReference type="Proteomes" id="UP001437256"/>
    </source>
</evidence>
<dbReference type="Proteomes" id="UP001437256">
    <property type="component" value="Unassembled WGS sequence"/>
</dbReference>
<proteinExistence type="predicted"/>
<sequence length="198" mass="21668">MFSKFVVQFVAIAAFALTVAASPVAKPSIAARGFTRWGGFASLDHFDNFYGVNDFTHARFDQVVVEERQLVCRTQAVEVIQQRLVVLQEMAKRIITEQICEVETQTIVFSQFHASLGNFYNDLRRHSSHQVGFDSAVADHFGSIVQSDGSLSTNDLGFTGSDVGKSTVVAQGSNWDDRSSPASVENAYFAAQGARSGF</sequence>
<keyword evidence="3" id="KW-1185">Reference proteome</keyword>
<feature type="signal peptide" evidence="1">
    <location>
        <begin position="1"/>
        <end position="21"/>
    </location>
</feature>
<protein>
    <submittedName>
        <fullName evidence="2">Uncharacterized protein</fullName>
    </submittedName>
</protein>
<evidence type="ECO:0000256" key="1">
    <source>
        <dbReference type="SAM" id="SignalP"/>
    </source>
</evidence>
<feature type="chain" id="PRO_5045319499" evidence="1">
    <location>
        <begin position="22"/>
        <end position="198"/>
    </location>
</feature>
<organism evidence="2 3">
    <name type="scientific">Marasmius tenuissimus</name>
    <dbReference type="NCBI Taxonomy" id="585030"/>
    <lineage>
        <taxon>Eukaryota</taxon>
        <taxon>Fungi</taxon>
        <taxon>Dikarya</taxon>
        <taxon>Basidiomycota</taxon>
        <taxon>Agaricomycotina</taxon>
        <taxon>Agaricomycetes</taxon>
        <taxon>Agaricomycetidae</taxon>
        <taxon>Agaricales</taxon>
        <taxon>Marasmiineae</taxon>
        <taxon>Marasmiaceae</taxon>
        <taxon>Marasmius</taxon>
    </lineage>
</organism>
<keyword evidence="1" id="KW-0732">Signal</keyword>
<gene>
    <name evidence="2" type="ORF">AAF712_011200</name>
</gene>
<name>A0ABR2ZK28_9AGAR</name>
<accession>A0ABR2ZK28</accession>
<dbReference type="EMBL" id="JBBXMP010000119">
    <property type="protein sequence ID" value="KAL0061916.1"/>
    <property type="molecule type" value="Genomic_DNA"/>
</dbReference>
<reference evidence="2 3" key="1">
    <citation type="submission" date="2024-05" db="EMBL/GenBank/DDBJ databases">
        <title>A draft genome resource for the thread blight pathogen Marasmius tenuissimus strain MS-2.</title>
        <authorList>
            <person name="Yulfo-Soto G.E."/>
            <person name="Baruah I.K."/>
            <person name="Amoako-Attah I."/>
            <person name="Bukari Y."/>
            <person name="Meinhardt L.W."/>
            <person name="Bailey B.A."/>
            <person name="Cohen S.P."/>
        </authorList>
    </citation>
    <scope>NUCLEOTIDE SEQUENCE [LARGE SCALE GENOMIC DNA]</scope>
    <source>
        <strain evidence="2 3">MS-2</strain>
    </source>
</reference>
<evidence type="ECO:0000313" key="2">
    <source>
        <dbReference type="EMBL" id="KAL0061916.1"/>
    </source>
</evidence>